<dbReference type="PANTHER" id="PTHR42701:SF1">
    <property type="entry name" value="IMIDAZOLE GLYCEROL PHOSPHATE SYNTHASE SUBUNIT HISH"/>
    <property type="match status" value="1"/>
</dbReference>
<feature type="domain" description="Glutamine amidotransferase" evidence="12">
    <location>
        <begin position="4"/>
        <end position="195"/>
    </location>
</feature>
<dbReference type="PANTHER" id="PTHR42701">
    <property type="entry name" value="IMIDAZOLE GLYCEROL PHOSPHATE SYNTHASE SUBUNIT HISH"/>
    <property type="match status" value="1"/>
</dbReference>
<dbReference type="GO" id="GO:0005737">
    <property type="term" value="C:cytoplasm"/>
    <property type="evidence" value="ECO:0007669"/>
    <property type="project" value="UniProtKB-SubCell"/>
</dbReference>
<dbReference type="AlphaFoldDB" id="A0A0S6VTK1"/>
<dbReference type="GO" id="GO:0000105">
    <property type="term" value="P:L-histidine biosynthetic process"/>
    <property type="evidence" value="ECO:0007669"/>
    <property type="project" value="UniProtKB-UniRule"/>
</dbReference>
<proteinExistence type="inferred from homology"/>
<dbReference type="Proteomes" id="UP000030700">
    <property type="component" value="Unassembled WGS sequence"/>
</dbReference>
<evidence type="ECO:0000256" key="8">
    <source>
        <dbReference type="ARBA" id="ARBA00047838"/>
    </source>
</evidence>
<dbReference type="PIRSF" id="PIRSF000495">
    <property type="entry name" value="Amidotransf_hisH"/>
    <property type="match status" value="1"/>
</dbReference>
<dbReference type="InterPro" id="IPR010139">
    <property type="entry name" value="Imidazole-glycPsynth_HisH"/>
</dbReference>
<dbReference type="HOGENOM" id="CLU_071837_2_2_0"/>
<organism evidence="13">
    <name type="scientific">Candidatus Moduliflexus flocculans</name>
    <dbReference type="NCBI Taxonomy" id="1499966"/>
    <lineage>
        <taxon>Bacteria</taxon>
        <taxon>Candidatus Moduliflexota</taxon>
        <taxon>Candidatus Moduliflexia</taxon>
        <taxon>Candidatus Moduliflexales</taxon>
        <taxon>Candidatus Moduliflexaceae</taxon>
    </lineage>
</organism>
<evidence type="ECO:0000313" key="14">
    <source>
        <dbReference type="Proteomes" id="UP000030700"/>
    </source>
</evidence>
<keyword evidence="7 10" id="KW-0456">Lyase</keyword>
<keyword evidence="10" id="KW-0963">Cytoplasm</keyword>
<dbReference type="SUPFAM" id="SSF52317">
    <property type="entry name" value="Class I glutamine amidotransferase-like"/>
    <property type="match status" value="1"/>
</dbReference>
<comment type="catalytic activity">
    <reaction evidence="8 10">
        <text>5-[(5-phospho-1-deoxy-D-ribulos-1-ylimino)methylamino]-1-(5-phospho-beta-D-ribosyl)imidazole-4-carboxamide + L-glutamine = D-erythro-1-(imidazol-4-yl)glycerol 3-phosphate + 5-amino-1-(5-phospho-beta-D-ribosyl)imidazole-4-carboxamide + L-glutamate + H(+)</text>
        <dbReference type="Rhea" id="RHEA:24793"/>
        <dbReference type="ChEBI" id="CHEBI:15378"/>
        <dbReference type="ChEBI" id="CHEBI:29985"/>
        <dbReference type="ChEBI" id="CHEBI:58278"/>
        <dbReference type="ChEBI" id="CHEBI:58359"/>
        <dbReference type="ChEBI" id="CHEBI:58475"/>
        <dbReference type="ChEBI" id="CHEBI:58525"/>
        <dbReference type="EC" id="4.3.2.10"/>
    </reaction>
</comment>
<dbReference type="STRING" id="1499966.U14_00052"/>
<gene>
    <name evidence="10" type="primary">hisH</name>
    <name evidence="13" type="ORF">U14_00052</name>
</gene>
<keyword evidence="4 10" id="KW-0378">Hydrolase</keyword>
<comment type="subunit">
    <text evidence="2 10">Heterodimer of HisH and HisF.</text>
</comment>
<dbReference type="Pfam" id="PF00117">
    <property type="entry name" value="GATase"/>
    <property type="match status" value="1"/>
</dbReference>
<evidence type="ECO:0000256" key="2">
    <source>
        <dbReference type="ARBA" id="ARBA00011152"/>
    </source>
</evidence>
<dbReference type="GO" id="GO:0004359">
    <property type="term" value="F:glutaminase activity"/>
    <property type="evidence" value="ECO:0007669"/>
    <property type="project" value="UniProtKB-EC"/>
</dbReference>
<dbReference type="Gene3D" id="3.40.50.880">
    <property type="match status" value="1"/>
</dbReference>
<evidence type="ECO:0000256" key="7">
    <source>
        <dbReference type="ARBA" id="ARBA00023239"/>
    </source>
</evidence>
<evidence type="ECO:0000256" key="3">
    <source>
        <dbReference type="ARBA" id="ARBA00022605"/>
    </source>
</evidence>
<feature type="active site" description="Nucleophile" evidence="10 11">
    <location>
        <position position="79"/>
    </location>
</feature>
<evidence type="ECO:0000256" key="1">
    <source>
        <dbReference type="ARBA" id="ARBA00005091"/>
    </source>
</evidence>
<evidence type="ECO:0000313" key="13">
    <source>
        <dbReference type="EMBL" id="GAK48841.1"/>
    </source>
</evidence>
<dbReference type="InterPro" id="IPR017926">
    <property type="entry name" value="GATASE"/>
</dbReference>
<dbReference type="GO" id="GO:0000107">
    <property type="term" value="F:imidazoleglycerol-phosphate synthase activity"/>
    <property type="evidence" value="ECO:0007669"/>
    <property type="project" value="UniProtKB-UniRule"/>
</dbReference>
<feature type="active site" evidence="10 11">
    <location>
        <position position="182"/>
    </location>
</feature>
<evidence type="ECO:0000256" key="5">
    <source>
        <dbReference type="ARBA" id="ARBA00022962"/>
    </source>
</evidence>
<name>A0A0S6VTK1_9BACT</name>
<reference evidence="13" key="1">
    <citation type="journal article" date="2015" name="PeerJ">
        <title>First genomic representation of candidate bacterial phylum KSB3 points to enhanced environmental sensing as a trigger of wastewater bulking.</title>
        <authorList>
            <person name="Sekiguchi Y."/>
            <person name="Ohashi A."/>
            <person name="Parks D.H."/>
            <person name="Yamauchi T."/>
            <person name="Tyson G.W."/>
            <person name="Hugenholtz P."/>
        </authorList>
    </citation>
    <scope>NUCLEOTIDE SEQUENCE [LARGE SCALE GENOMIC DNA]</scope>
</reference>
<dbReference type="NCBIfam" id="TIGR01855">
    <property type="entry name" value="IMP_synth_hisH"/>
    <property type="match status" value="1"/>
</dbReference>
<evidence type="ECO:0000256" key="9">
    <source>
        <dbReference type="ARBA" id="ARBA00049534"/>
    </source>
</evidence>
<evidence type="ECO:0000256" key="10">
    <source>
        <dbReference type="HAMAP-Rule" id="MF_00278"/>
    </source>
</evidence>
<comment type="catalytic activity">
    <reaction evidence="9 10">
        <text>L-glutamine + H2O = L-glutamate + NH4(+)</text>
        <dbReference type="Rhea" id="RHEA:15889"/>
        <dbReference type="ChEBI" id="CHEBI:15377"/>
        <dbReference type="ChEBI" id="CHEBI:28938"/>
        <dbReference type="ChEBI" id="CHEBI:29985"/>
        <dbReference type="ChEBI" id="CHEBI:58359"/>
        <dbReference type="EC" id="3.5.1.2"/>
    </reaction>
</comment>
<protein>
    <recommendedName>
        <fullName evidence="10">Imidazole glycerol phosphate synthase subunit HisH</fullName>
        <ecNumber evidence="10">4.3.2.10</ecNumber>
    </recommendedName>
    <alternativeName>
        <fullName evidence="10">IGP synthase glutaminase subunit</fullName>
        <ecNumber evidence="10">3.5.1.2</ecNumber>
    </alternativeName>
    <alternativeName>
        <fullName evidence="10">IGP synthase subunit HisH</fullName>
    </alternativeName>
    <alternativeName>
        <fullName evidence="10">ImGP synthase subunit HisH</fullName>
        <shortName evidence="10">IGPS subunit HisH</shortName>
    </alternativeName>
</protein>
<comment type="subcellular location">
    <subcellularLocation>
        <location evidence="10">Cytoplasm</location>
    </subcellularLocation>
</comment>
<keyword evidence="6 10" id="KW-0368">Histidine biosynthesis</keyword>
<comment type="function">
    <text evidence="10">IGPS catalyzes the conversion of PRFAR and glutamine to IGP, AICAR and glutamate. The HisH subunit catalyzes the hydrolysis of glutamine to glutamate and ammonia as part of the synthesis of IGP and AICAR. The resulting ammonia molecule is channeled to the active site of HisF.</text>
</comment>
<keyword evidence="13" id="KW-0808">Transferase</keyword>
<dbReference type="EC" id="4.3.2.10" evidence="10"/>
<dbReference type="CDD" id="cd01748">
    <property type="entry name" value="GATase1_IGP_Synthase"/>
    <property type="match status" value="1"/>
</dbReference>
<dbReference type="GO" id="GO:0016829">
    <property type="term" value="F:lyase activity"/>
    <property type="evidence" value="ECO:0007669"/>
    <property type="project" value="UniProtKB-KW"/>
</dbReference>
<dbReference type="HAMAP" id="MF_00278">
    <property type="entry name" value="HisH"/>
    <property type="match status" value="1"/>
</dbReference>
<dbReference type="EMBL" id="DF820455">
    <property type="protein sequence ID" value="GAK48841.1"/>
    <property type="molecule type" value="Genomic_DNA"/>
</dbReference>
<dbReference type="UniPathway" id="UPA00031">
    <property type="reaction ID" value="UER00010"/>
</dbReference>
<dbReference type="EC" id="3.5.1.2" evidence="10"/>
<keyword evidence="5 10" id="KW-0315">Glutamine amidotransferase</keyword>
<evidence type="ECO:0000256" key="11">
    <source>
        <dbReference type="PIRSR" id="PIRSR000495-1"/>
    </source>
</evidence>
<keyword evidence="14" id="KW-1185">Reference proteome</keyword>
<evidence type="ECO:0000256" key="6">
    <source>
        <dbReference type="ARBA" id="ARBA00023102"/>
    </source>
</evidence>
<comment type="pathway">
    <text evidence="1 10">Amino-acid biosynthesis; L-histidine biosynthesis; L-histidine from 5-phospho-alpha-D-ribose 1-diphosphate: step 5/9.</text>
</comment>
<feature type="active site" evidence="10 11">
    <location>
        <position position="180"/>
    </location>
</feature>
<accession>A0A0S6VTK1</accession>
<dbReference type="InterPro" id="IPR029062">
    <property type="entry name" value="Class_I_gatase-like"/>
</dbReference>
<dbReference type="PROSITE" id="PS51273">
    <property type="entry name" value="GATASE_TYPE_1"/>
    <property type="match status" value="1"/>
</dbReference>
<evidence type="ECO:0000259" key="12">
    <source>
        <dbReference type="Pfam" id="PF00117"/>
    </source>
</evidence>
<evidence type="ECO:0000256" key="4">
    <source>
        <dbReference type="ARBA" id="ARBA00022801"/>
    </source>
</evidence>
<sequence length="198" mass="22056">MIGIIDYGAGNLRSVHKAFVYLGIDAKIIQAPEEMTGIEKLVLPGVGAFCASIDAMKAKRLFEPVREWVAADRPFLGICLGLQMLFEESEEFGSSPGLGVFKGRVPQFKQGKVPQIGWNQVKQTNASPLWNGLDDQSFFYFLHGFYILPENREMSIGETDYGVTYTSAIQKGNVYAVQFHPEKSGTLGMRLLQNWVNI</sequence>
<keyword evidence="3 10" id="KW-0028">Amino-acid biosynthesis</keyword>